<feature type="region of interest" description="Disordered" evidence="1">
    <location>
        <begin position="1"/>
        <end position="30"/>
    </location>
</feature>
<sequence>VSNYPDDDTGGSDQATQKAFSRSSNSDDIP</sequence>
<feature type="compositionally biased region" description="Acidic residues" evidence="1">
    <location>
        <begin position="1"/>
        <end position="10"/>
    </location>
</feature>
<reference evidence="2" key="1">
    <citation type="submission" date="2018-05" db="EMBL/GenBank/DDBJ databases">
        <authorList>
            <person name="Lanie J.A."/>
            <person name="Ng W.-L."/>
            <person name="Kazmierczak K.M."/>
            <person name="Andrzejewski T.M."/>
            <person name="Davidsen T.M."/>
            <person name="Wayne K.J."/>
            <person name="Tettelin H."/>
            <person name="Glass J.I."/>
            <person name="Rusch D."/>
            <person name="Podicherti R."/>
            <person name="Tsui H.-C.T."/>
            <person name="Winkler M.E."/>
        </authorList>
    </citation>
    <scope>NUCLEOTIDE SEQUENCE</scope>
</reference>
<accession>A0A383CI85</accession>
<evidence type="ECO:0000256" key="1">
    <source>
        <dbReference type="SAM" id="MobiDB-lite"/>
    </source>
</evidence>
<organism evidence="2">
    <name type="scientific">marine metagenome</name>
    <dbReference type="NCBI Taxonomy" id="408172"/>
    <lineage>
        <taxon>unclassified sequences</taxon>
        <taxon>metagenomes</taxon>
        <taxon>ecological metagenomes</taxon>
    </lineage>
</organism>
<feature type="compositionally biased region" description="Polar residues" evidence="1">
    <location>
        <begin position="11"/>
        <end position="30"/>
    </location>
</feature>
<dbReference type="AlphaFoldDB" id="A0A383CI85"/>
<feature type="non-terminal residue" evidence="2">
    <location>
        <position position="30"/>
    </location>
</feature>
<evidence type="ECO:0000313" key="2">
    <source>
        <dbReference type="EMBL" id="SVE31844.1"/>
    </source>
</evidence>
<dbReference type="EMBL" id="UINC01209020">
    <property type="protein sequence ID" value="SVE31844.1"/>
    <property type="molecule type" value="Genomic_DNA"/>
</dbReference>
<protein>
    <submittedName>
        <fullName evidence="2">Uncharacterized protein</fullName>
    </submittedName>
</protein>
<gene>
    <name evidence="2" type="ORF">METZ01_LOCUS484698</name>
</gene>
<name>A0A383CI85_9ZZZZ</name>
<feature type="non-terminal residue" evidence="2">
    <location>
        <position position="1"/>
    </location>
</feature>
<proteinExistence type="predicted"/>